<evidence type="ECO:0000313" key="1">
    <source>
        <dbReference type="EMBL" id="KKL78928.1"/>
    </source>
</evidence>
<protein>
    <submittedName>
        <fullName evidence="1">Uncharacterized protein</fullName>
    </submittedName>
</protein>
<dbReference type="AlphaFoldDB" id="A0A0F9EXW4"/>
<organism evidence="1">
    <name type="scientific">marine sediment metagenome</name>
    <dbReference type="NCBI Taxonomy" id="412755"/>
    <lineage>
        <taxon>unclassified sequences</taxon>
        <taxon>metagenomes</taxon>
        <taxon>ecological metagenomes</taxon>
    </lineage>
</organism>
<gene>
    <name evidence="1" type="ORF">LCGC14_2019980</name>
</gene>
<sequence length="42" mass="4647">MKVCLLCKGTGYLELWWPEMGVLIGIARCIHPGYAVVGEPNK</sequence>
<name>A0A0F9EXW4_9ZZZZ</name>
<dbReference type="EMBL" id="LAZR01023314">
    <property type="protein sequence ID" value="KKL78928.1"/>
    <property type="molecule type" value="Genomic_DNA"/>
</dbReference>
<reference evidence="1" key="1">
    <citation type="journal article" date="2015" name="Nature">
        <title>Complex archaea that bridge the gap between prokaryotes and eukaryotes.</title>
        <authorList>
            <person name="Spang A."/>
            <person name="Saw J.H."/>
            <person name="Jorgensen S.L."/>
            <person name="Zaremba-Niedzwiedzka K."/>
            <person name="Martijn J."/>
            <person name="Lind A.E."/>
            <person name="van Eijk R."/>
            <person name="Schleper C."/>
            <person name="Guy L."/>
            <person name="Ettema T.J."/>
        </authorList>
    </citation>
    <scope>NUCLEOTIDE SEQUENCE</scope>
</reference>
<accession>A0A0F9EXW4</accession>
<proteinExistence type="predicted"/>
<comment type="caution">
    <text evidence="1">The sequence shown here is derived from an EMBL/GenBank/DDBJ whole genome shotgun (WGS) entry which is preliminary data.</text>
</comment>